<keyword evidence="3" id="KW-1185">Reference proteome</keyword>
<evidence type="ECO:0000313" key="2">
    <source>
        <dbReference type="EMBL" id="KNC79742.1"/>
    </source>
</evidence>
<dbReference type="EMBL" id="KQ242252">
    <property type="protein sequence ID" value="KNC79742.1"/>
    <property type="molecule type" value="Genomic_DNA"/>
</dbReference>
<dbReference type="InterPro" id="IPR039904">
    <property type="entry name" value="TRANK1"/>
</dbReference>
<dbReference type="PANTHER" id="PTHR21529:SF4">
    <property type="entry name" value="TPR AND ANKYRIN REPEAT-CONTAINING PROTEIN 1"/>
    <property type="match status" value="1"/>
</dbReference>
<dbReference type="AlphaFoldDB" id="A0A0L0FSG5"/>
<feature type="region of interest" description="Disordered" evidence="1">
    <location>
        <begin position="304"/>
        <end position="327"/>
    </location>
</feature>
<dbReference type="GeneID" id="25908373"/>
<sequence>MTVSRLRTFLDPSQYVGTMKGLEYRNVVPYNVFKANPLGKSIRVLYNYNTEAAGNTKFTAFDDVKHFALCQMLKELYVGITRAKEKVVCVDDRDACDDDEPQIYADVFSDMLISSESKNEVEFTRSSTREEWALRTKALQNQKMFEEAAIAYARGSHPEKVAEMKALLARRAYKDGGDTSKLIEAAEFYEEAGMAGQGADLLRDNKFYEEAAAMYEKLEGRGKETVTCYWQSHQPLKVYTALEKNRHAYEKVADLDNMYIELAPVLFQKDEPDLGLKCITRISDTDSNIDRVCPILEAAVAEESTKAENATSQGTKGKKGKKGKKSTALRTELRKKLKMRKYFKDTENLLSDTMREVGVMVRAILPRHGAAIDYITNTWCNPVEIALSYVDPKEAIGIESRPLMHLMSTLLLYAVVVMCLKITRNGNSKLGAKELIPAFIQRTNSVILWADLFHKHTCASRLAVFNKASVAILLHAAMAENKQYGFATQACYFVSVHLFENGFDCEKEGLHVPPHPWICYL</sequence>
<evidence type="ECO:0000313" key="3">
    <source>
        <dbReference type="Proteomes" id="UP000054560"/>
    </source>
</evidence>
<gene>
    <name evidence="2" type="ORF">SARC_07869</name>
</gene>
<evidence type="ECO:0000256" key="1">
    <source>
        <dbReference type="SAM" id="MobiDB-lite"/>
    </source>
</evidence>
<organism evidence="2 3">
    <name type="scientific">Sphaeroforma arctica JP610</name>
    <dbReference type="NCBI Taxonomy" id="667725"/>
    <lineage>
        <taxon>Eukaryota</taxon>
        <taxon>Ichthyosporea</taxon>
        <taxon>Ichthyophonida</taxon>
        <taxon>Sphaeroforma</taxon>
    </lineage>
</organism>
<feature type="compositionally biased region" description="Basic residues" evidence="1">
    <location>
        <begin position="316"/>
        <end position="327"/>
    </location>
</feature>
<dbReference type="Proteomes" id="UP000054560">
    <property type="component" value="Unassembled WGS sequence"/>
</dbReference>
<proteinExistence type="predicted"/>
<reference evidence="2 3" key="1">
    <citation type="submission" date="2011-02" db="EMBL/GenBank/DDBJ databases">
        <title>The Genome Sequence of Sphaeroforma arctica JP610.</title>
        <authorList>
            <consortium name="The Broad Institute Genome Sequencing Platform"/>
            <person name="Russ C."/>
            <person name="Cuomo C."/>
            <person name="Young S.K."/>
            <person name="Zeng Q."/>
            <person name="Gargeya S."/>
            <person name="Alvarado L."/>
            <person name="Berlin A."/>
            <person name="Chapman S.B."/>
            <person name="Chen Z."/>
            <person name="Freedman E."/>
            <person name="Gellesch M."/>
            <person name="Goldberg J."/>
            <person name="Griggs A."/>
            <person name="Gujja S."/>
            <person name="Heilman E."/>
            <person name="Heiman D."/>
            <person name="Howarth C."/>
            <person name="Mehta T."/>
            <person name="Neiman D."/>
            <person name="Pearson M."/>
            <person name="Roberts A."/>
            <person name="Saif S."/>
            <person name="Shea T."/>
            <person name="Shenoy N."/>
            <person name="Sisk P."/>
            <person name="Stolte C."/>
            <person name="Sykes S."/>
            <person name="White J."/>
            <person name="Yandava C."/>
            <person name="Burger G."/>
            <person name="Gray M.W."/>
            <person name="Holland P.W.H."/>
            <person name="King N."/>
            <person name="Lang F.B.F."/>
            <person name="Roger A.J."/>
            <person name="Ruiz-Trillo I."/>
            <person name="Haas B."/>
            <person name="Nusbaum C."/>
            <person name="Birren B."/>
        </authorList>
    </citation>
    <scope>NUCLEOTIDE SEQUENCE [LARGE SCALE GENOMIC DNA]</scope>
    <source>
        <strain evidence="2 3">JP610</strain>
    </source>
</reference>
<dbReference type="OrthoDB" id="3156807at2759"/>
<accession>A0A0L0FSG5</accession>
<name>A0A0L0FSG5_9EUKA</name>
<dbReference type="RefSeq" id="XP_014153644.1">
    <property type="nucleotide sequence ID" value="XM_014298169.1"/>
</dbReference>
<protein>
    <submittedName>
        <fullName evidence="2">Uncharacterized protein</fullName>
    </submittedName>
</protein>
<dbReference type="STRING" id="667725.A0A0L0FSG5"/>
<dbReference type="PANTHER" id="PTHR21529">
    <property type="entry name" value="MAMMARY TURMOR VIRUS RECEPTOR HOMOLOG 1, 2 MTVR1, 2"/>
    <property type="match status" value="1"/>
</dbReference>